<dbReference type="EMBL" id="LBSV01000002">
    <property type="protein sequence ID" value="KKQ26520.1"/>
    <property type="molecule type" value="Genomic_DNA"/>
</dbReference>
<evidence type="ECO:0000313" key="4">
    <source>
        <dbReference type="Proteomes" id="UP000034917"/>
    </source>
</evidence>
<evidence type="ECO:0000256" key="1">
    <source>
        <dbReference type="ARBA" id="ARBA00023002"/>
    </source>
</evidence>
<dbReference type="SUPFAM" id="SSF51905">
    <property type="entry name" value="FAD/NAD(P)-binding domain"/>
    <property type="match status" value="1"/>
</dbReference>
<dbReference type="Gene3D" id="3.50.50.60">
    <property type="entry name" value="FAD/NAD(P)-binding domain"/>
    <property type="match status" value="1"/>
</dbReference>
<dbReference type="GO" id="GO:0005737">
    <property type="term" value="C:cytoplasm"/>
    <property type="evidence" value="ECO:0007669"/>
    <property type="project" value="TreeGrafter"/>
</dbReference>
<reference evidence="3 4" key="1">
    <citation type="journal article" date="2015" name="Nature">
        <title>rRNA introns, odd ribosomes, and small enigmatic genomes across a large radiation of phyla.</title>
        <authorList>
            <person name="Brown C.T."/>
            <person name="Hug L.A."/>
            <person name="Thomas B.C."/>
            <person name="Sharon I."/>
            <person name="Castelle C.J."/>
            <person name="Singh A."/>
            <person name="Wilkins M.J."/>
            <person name="Williams K.H."/>
            <person name="Banfield J.F."/>
        </authorList>
    </citation>
    <scope>NUCLEOTIDE SEQUENCE [LARGE SCALE GENOMIC DNA]</scope>
</reference>
<comment type="caution">
    <text evidence="3">The sequence shown here is derived from an EMBL/GenBank/DDBJ whole genome shotgun (WGS) entry which is preliminary data.</text>
</comment>
<name>A0A0G0GK47_9BACT</name>
<dbReference type="AlphaFoldDB" id="A0A0G0GK47"/>
<proteinExistence type="predicted"/>
<gene>
    <name evidence="3" type="ORF">US40_C0002G0054</name>
</gene>
<evidence type="ECO:0000259" key="2">
    <source>
        <dbReference type="Pfam" id="PF01266"/>
    </source>
</evidence>
<dbReference type="InterPro" id="IPR006076">
    <property type="entry name" value="FAD-dep_OxRdtase"/>
</dbReference>
<dbReference type="PANTHER" id="PTHR13847">
    <property type="entry name" value="SARCOSINE DEHYDROGENASE-RELATED"/>
    <property type="match status" value="1"/>
</dbReference>
<dbReference type="PANTHER" id="PTHR13847:SF287">
    <property type="entry name" value="FAD-DEPENDENT OXIDOREDUCTASE DOMAIN-CONTAINING PROTEIN 1"/>
    <property type="match status" value="1"/>
</dbReference>
<protein>
    <submittedName>
        <fullName evidence="3">FAD dependent oxidoreductase</fullName>
    </submittedName>
</protein>
<dbReference type="Gene3D" id="3.30.9.10">
    <property type="entry name" value="D-Amino Acid Oxidase, subunit A, domain 2"/>
    <property type="match status" value="1"/>
</dbReference>
<organism evidence="3 4">
    <name type="scientific">Candidatus Roizmanbacteria bacterium GW2011_GWC2_37_13</name>
    <dbReference type="NCBI Taxonomy" id="1618486"/>
    <lineage>
        <taxon>Bacteria</taxon>
        <taxon>Candidatus Roizmaniibacteriota</taxon>
    </lineage>
</organism>
<dbReference type="InterPro" id="IPR036188">
    <property type="entry name" value="FAD/NAD-bd_sf"/>
</dbReference>
<dbReference type="Proteomes" id="UP000034917">
    <property type="component" value="Unassembled WGS sequence"/>
</dbReference>
<feature type="domain" description="FAD dependent oxidoreductase" evidence="2">
    <location>
        <begin position="5"/>
        <end position="351"/>
    </location>
</feature>
<dbReference type="Pfam" id="PF01266">
    <property type="entry name" value="DAO"/>
    <property type="match status" value="1"/>
</dbReference>
<keyword evidence="1" id="KW-0560">Oxidoreductase</keyword>
<sequence length="391" mass="44806">MKKQRIIIIGGGSTGLSTAINLAKFNENEIIVLEKSFVGSGQTGQCCGFVRTFYNKKEMAFSAFKSNQEIKRISKQNNDIEYIKKGLLVINSLKNKNLLMENIKMLRSLGIKAEYLENKQLNKINPYIKTENSYAGFDPEAGYVNSRLVVDYLKNQCENLGVKIIENTKVLNIRLKKKIFYIRTNKGELKAAKVFNATAAYSNKINSFFDFQLPIKIVKTNNCFYRLPMGPQRFTTAIADFVNLFYIIPHKEFIDVSSLTVDLKKQVNPEDKNIYRLDENASKQYLNIISKRIKNAEKSSLLGGFGSCIDISPDYYPILGKIDEVPNFYCATGFSGTGFKHFPMIGILMAETILEKKPTYPNLVSYFNYKRFEKEKEKERKKVTDSYFVKK</sequence>
<accession>A0A0G0GK47</accession>
<evidence type="ECO:0000313" key="3">
    <source>
        <dbReference type="EMBL" id="KKQ26520.1"/>
    </source>
</evidence>
<dbReference type="GO" id="GO:0016491">
    <property type="term" value="F:oxidoreductase activity"/>
    <property type="evidence" value="ECO:0007669"/>
    <property type="project" value="UniProtKB-KW"/>
</dbReference>